<evidence type="ECO:0000313" key="1">
    <source>
        <dbReference type="EMBL" id="GAP64597.1"/>
    </source>
</evidence>
<dbReference type="STRING" id="872965.SE16_03130"/>
<dbReference type="InParanoid" id="A0A0M9UE16"/>
<gene>
    <name evidence="1" type="primary">yhfA</name>
    <name evidence="1" type="ORF">ARMA_3020</name>
    <name evidence="2" type="ORF">SE16_03130</name>
</gene>
<accession>A0A0M9UE16</accession>
<reference evidence="2 4" key="2">
    <citation type="submission" date="2015-07" db="EMBL/GenBank/DDBJ databases">
        <title>Whole genome sequence of Ardenticatena maritima DSM 23922.</title>
        <authorList>
            <person name="Hemp J."/>
            <person name="Ward L.M."/>
            <person name="Pace L.A."/>
            <person name="Fischer W.W."/>
        </authorList>
    </citation>
    <scope>NUCLEOTIDE SEQUENCE [LARGE SCALE GENOMIC DNA]</scope>
    <source>
        <strain evidence="2 4">110S</strain>
    </source>
</reference>
<organism evidence="1 3">
    <name type="scientific">Ardenticatena maritima</name>
    <dbReference type="NCBI Taxonomy" id="872965"/>
    <lineage>
        <taxon>Bacteria</taxon>
        <taxon>Bacillati</taxon>
        <taxon>Chloroflexota</taxon>
        <taxon>Ardenticatenia</taxon>
        <taxon>Ardenticatenales</taxon>
        <taxon>Ardenticatenaceae</taxon>
        <taxon>Ardenticatena</taxon>
    </lineage>
</organism>
<reference evidence="3" key="3">
    <citation type="submission" date="2015-08" db="EMBL/GenBank/DDBJ databases">
        <title>Draft Genome Sequence of a Heterotrophic Facultative Anaerobic Bacterium Ardenticatena maritima Strain 110S.</title>
        <authorList>
            <person name="Kawaichi S."/>
            <person name="Yoshida T."/>
            <person name="Sako Y."/>
            <person name="Nakamura R."/>
        </authorList>
    </citation>
    <scope>NUCLEOTIDE SEQUENCE [LARGE SCALE GENOMIC DNA]</scope>
    <source>
        <strain evidence="3">110S</strain>
    </source>
</reference>
<reference evidence="1 3" key="1">
    <citation type="journal article" date="2015" name="Genome Announc.">
        <title>Draft Genome Sequence of a Heterotrophic Facultative Anaerobic Thermophilic Bacterium, Ardenticatena maritima Strain 110ST.</title>
        <authorList>
            <person name="Kawaichi S."/>
            <person name="Yoshida T."/>
            <person name="Sako Y."/>
            <person name="Nakamura R."/>
        </authorList>
    </citation>
    <scope>NUCLEOTIDE SEQUENCE [LARGE SCALE GENOMIC DNA]</scope>
    <source>
        <strain evidence="1 3">110S</strain>
    </source>
</reference>
<proteinExistence type="predicted"/>
<dbReference type="InterPro" id="IPR036102">
    <property type="entry name" value="OsmC/Ohrsf"/>
</dbReference>
<dbReference type="Proteomes" id="UP000037784">
    <property type="component" value="Unassembled WGS sequence"/>
</dbReference>
<dbReference type="RefSeq" id="WP_200907512.1">
    <property type="nucleotide sequence ID" value="NZ_BBZA01000289.1"/>
</dbReference>
<dbReference type="Gene3D" id="3.30.300.20">
    <property type="match status" value="1"/>
</dbReference>
<dbReference type="EMBL" id="BBZA01000289">
    <property type="protein sequence ID" value="GAP64597.1"/>
    <property type="molecule type" value="Genomic_DNA"/>
</dbReference>
<dbReference type="SUPFAM" id="SSF82784">
    <property type="entry name" value="OsmC-like"/>
    <property type="match status" value="1"/>
</dbReference>
<dbReference type="InterPro" id="IPR003718">
    <property type="entry name" value="OsmC/Ohr_fam"/>
</dbReference>
<dbReference type="Proteomes" id="UP000050502">
    <property type="component" value="Unassembled WGS sequence"/>
</dbReference>
<dbReference type="PANTHER" id="PTHR34352:SF1">
    <property type="entry name" value="PROTEIN YHFA"/>
    <property type="match status" value="1"/>
</dbReference>
<evidence type="ECO:0000313" key="3">
    <source>
        <dbReference type="Proteomes" id="UP000037784"/>
    </source>
</evidence>
<keyword evidence="3" id="KW-1185">Reference proteome</keyword>
<dbReference type="Pfam" id="PF02566">
    <property type="entry name" value="OsmC"/>
    <property type="match status" value="1"/>
</dbReference>
<dbReference type="PANTHER" id="PTHR34352">
    <property type="entry name" value="PROTEIN YHFA"/>
    <property type="match status" value="1"/>
</dbReference>
<dbReference type="PATRIC" id="fig|872965.6.peg.582"/>
<sequence>MAINARVSFKGGMKFEGTANSGHTVLMDAAEGKLGGENAGFRPMELMAISMGGCTGMDVVSLLRKMRQDFTDVQIEINAEQREEHPRHFVKVELVYHVWGRNLDPAKVEKAVSLSYERYCPAIATVRHVAEIVYRVEIHEVA</sequence>
<protein>
    <submittedName>
        <fullName evidence="1">Putative redox protein</fullName>
    </submittedName>
</protein>
<name>A0A0M9UE16_9CHLR</name>
<evidence type="ECO:0000313" key="2">
    <source>
        <dbReference type="EMBL" id="KPL89448.1"/>
    </source>
</evidence>
<dbReference type="AlphaFoldDB" id="A0A0M9UE16"/>
<dbReference type="EMBL" id="LGKN01000003">
    <property type="protein sequence ID" value="KPL89448.1"/>
    <property type="molecule type" value="Genomic_DNA"/>
</dbReference>
<evidence type="ECO:0000313" key="4">
    <source>
        <dbReference type="Proteomes" id="UP000050502"/>
    </source>
</evidence>
<dbReference type="InterPro" id="IPR015946">
    <property type="entry name" value="KH_dom-like_a/b"/>
</dbReference>
<comment type="caution">
    <text evidence="1">The sequence shown here is derived from an EMBL/GenBank/DDBJ whole genome shotgun (WGS) entry which is preliminary data.</text>
</comment>
<dbReference type="Gene3D" id="2.20.25.10">
    <property type="match status" value="1"/>
</dbReference>